<dbReference type="InterPro" id="IPR044819">
    <property type="entry name" value="OBL-like"/>
</dbReference>
<dbReference type="InterPro" id="IPR002921">
    <property type="entry name" value="Fungal_lipase-type"/>
</dbReference>
<feature type="domain" description="Fungal lipase-type" evidence="1">
    <location>
        <begin position="99"/>
        <end position="255"/>
    </location>
</feature>
<protein>
    <recommendedName>
        <fullName evidence="1">Fungal lipase-type domain-containing protein</fullName>
    </recommendedName>
</protein>
<keyword evidence="3" id="KW-1185">Reference proteome</keyword>
<gene>
    <name evidence="2" type="ORF">LY79DRAFT_297692</name>
</gene>
<dbReference type="GeneID" id="85436504"/>
<dbReference type="PANTHER" id="PTHR46086:SF3">
    <property type="entry name" value="TRIACYLGLYCEROL LIPASE OBL1"/>
    <property type="match status" value="1"/>
</dbReference>
<name>A0AAD8PUP9_9PEZI</name>
<evidence type="ECO:0000259" key="1">
    <source>
        <dbReference type="Pfam" id="PF01764"/>
    </source>
</evidence>
<dbReference type="PANTHER" id="PTHR46086">
    <property type="entry name" value="ALPHA/BETA-HYDROLASES SUPERFAMILY PROTEIN"/>
    <property type="match status" value="1"/>
</dbReference>
<dbReference type="EMBL" id="JAHLJV010000053">
    <property type="protein sequence ID" value="KAK1580590.1"/>
    <property type="molecule type" value="Genomic_DNA"/>
</dbReference>
<organism evidence="2 3">
    <name type="scientific">Colletotrichum navitas</name>
    <dbReference type="NCBI Taxonomy" id="681940"/>
    <lineage>
        <taxon>Eukaryota</taxon>
        <taxon>Fungi</taxon>
        <taxon>Dikarya</taxon>
        <taxon>Ascomycota</taxon>
        <taxon>Pezizomycotina</taxon>
        <taxon>Sordariomycetes</taxon>
        <taxon>Hypocreomycetidae</taxon>
        <taxon>Glomerellales</taxon>
        <taxon>Glomerellaceae</taxon>
        <taxon>Colletotrichum</taxon>
        <taxon>Colletotrichum graminicola species complex</taxon>
    </lineage>
</organism>
<dbReference type="Gene3D" id="3.40.50.1820">
    <property type="entry name" value="alpha/beta hydrolase"/>
    <property type="match status" value="1"/>
</dbReference>
<evidence type="ECO:0000313" key="3">
    <source>
        <dbReference type="Proteomes" id="UP001230504"/>
    </source>
</evidence>
<dbReference type="Pfam" id="PF01764">
    <property type="entry name" value="Lipase_3"/>
    <property type="match status" value="1"/>
</dbReference>
<dbReference type="RefSeq" id="XP_060411623.1">
    <property type="nucleotide sequence ID" value="XM_060552264.1"/>
</dbReference>
<reference evidence="2" key="1">
    <citation type="submission" date="2021-06" db="EMBL/GenBank/DDBJ databases">
        <title>Comparative genomics, transcriptomics and evolutionary studies reveal genomic signatures of adaptation to plant cell wall in hemibiotrophic fungi.</title>
        <authorList>
            <consortium name="DOE Joint Genome Institute"/>
            <person name="Baroncelli R."/>
            <person name="Diaz J.F."/>
            <person name="Benocci T."/>
            <person name="Peng M."/>
            <person name="Battaglia E."/>
            <person name="Haridas S."/>
            <person name="Andreopoulos W."/>
            <person name="Labutti K."/>
            <person name="Pangilinan J."/>
            <person name="Floch G.L."/>
            <person name="Makela M.R."/>
            <person name="Henrissat B."/>
            <person name="Grigoriev I.V."/>
            <person name="Crouch J.A."/>
            <person name="De Vries R.P."/>
            <person name="Sukno S.A."/>
            <person name="Thon M.R."/>
        </authorList>
    </citation>
    <scope>NUCLEOTIDE SEQUENCE</scope>
    <source>
        <strain evidence="2">CBS 125086</strain>
    </source>
</reference>
<sequence length="329" mass="36511">MESMAMYLRDYSKLRKAWKNYSDLKAKGPLKNDDLQACISQYYAAYSPIRELAQSWGMDFVVLCDLLHSAPDGNVAWDGPYCGAFFSTDTQKDKPFVGVAFKGTNPLNLRDIEVDYNYQLTDSGRYLGGTRVSLGVFTALFDRFESIEETAYDFITGALGDCVMKMAKAPGSAVRAHVTGHSLGGSYSSFYYTQQLQDRGIPGVQMVMGDEYTFGAPRVGGQSWATHNNNVVSESEGQSWRVVNSQDLVPQVPPTSLRPTELEFCHIDNGRKIFGNQLPEPIKSEIGGGPPPVVNFKNPSALVRAVYGSTYHLPWSYYKAMLYAIDNTK</sequence>
<evidence type="ECO:0000313" key="2">
    <source>
        <dbReference type="EMBL" id="KAK1580590.1"/>
    </source>
</evidence>
<dbReference type="GO" id="GO:0006629">
    <property type="term" value="P:lipid metabolic process"/>
    <property type="evidence" value="ECO:0007669"/>
    <property type="project" value="InterPro"/>
</dbReference>
<dbReference type="Proteomes" id="UP001230504">
    <property type="component" value="Unassembled WGS sequence"/>
</dbReference>
<dbReference type="InterPro" id="IPR029058">
    <property type="entry name" value="AB_hydrolase_fold"/>
</dbReference>
<proteinExistence type="predicted"/>
<dbReference type="AlphaFoldDB" id="A0AAD8PUP9"/>
<dbReference type="CDD" id="cd00519">
    <property type="entry name" value="Lipase_3"/>
    <property type="match status" value="1"/>
</dbReference>
<accession>A0AAD8PUP9</accession>
<dbReference type="GO" id="GO:0004806">
    <property type="term" value="F:triacylglycerol lipase activity"/>
    <property type="evidence" value="ECO:0007669"/>
    <property type="project" value="InterPro"/>
</dbReference>
<dbReference type="SUPFAM" id="SSF53474">
    <property type="entry name" value="alpha/beta-Hydrolases"/>
    <property type="match status" value="1"/>
</dbReference>
<comment type="caution">
    <text evidence="2">The sequence shown here is derived from an EMBL/GenBank/DDBJ whole genome shotgun (WGS) entry which is preliminary data.</text>
</comment>